<gene>
    <name evidence="4" type="ORF">K9B37_02015</name>
</gene>
<dbReference type="Gene3D" id="3.40.50.720">
    <property type="entry name" value="NAD(P)-binding Rossmann-like Domain"/>
    <property type="match status" value="1"/>
</dbReference>
<dbReference type="PANTHER" id="PTHR42879">
    <property type="entry name" value="3-OXOACYL-(ACYL-CARRIER-PROTEIN) REDUCTASE"/>
    <property type="match status" value="1"/>
</dbReference>
<dbReference type="PRINTS" id="PR00081">
    <property type="entry name" value="GDHRDH"/>
</dbReference>
<dbReference type="PROSITE" id="PS00061">
    <property type="entry name" value="ADH_SHORT"/>
    <property type="match status" value="1"/>
</dbReference>
<reference evidence="4 5" key="1">
    <citation type="submission" date="2021-09" db="EMBL/GenBank/DDBJ databases">
        <title>The complete genome sequence of a new microorganism.</title>
        <authorList>
            <person name="Zi Z."/>
        </authorList>
    </citation>
    <scope>NUCLEOTIDE SEQUENCE [LARGE SCALE GENOMIC DNA]</scope>
    <source>
        <strain evidence="4 5">WGZ8</strain>
    </source>
</reference>
<keyword evidence="5" id="KW-1185">Reference proteome</keyword>
<dbReference type="InterPro" id="IPR050259">
    <property type="entry name" value="SDR"/>
</dbReference>
<dbReference type="PANTHER" id="PTHR42879:SF2">
    <property type="entry name" value="3-OXOACYL-[ACYL-CARRIER-PROTEIN] REDUCTASE FABG"/>
    <property type="match status" value="1"/>
</dbReference>
<dbReference type="Pfam" id="PF00106">
    <property type="entry name" value="adh_short"/>
    <property type="match status" value="1"/>
</dbReference>
<evidence type="ECO:0000256" key="2">
    <source>
        <dbReference type="RuleBase" id="RU000363"/>
    </source>
</evidence>
<evidence type="ECO:0000259" key="3">
    <source>
        <dbReference type="SMART" id="SM00822"/>
    </source>
</evidence>
<dbReference type="InterPro" id="IPR057326">
    <property type="entry name" value="KR_dom"/>
</dbReference>
<dbReference type="RefSeq" id="WP_224311104.1">
    <property type="nucleotide sequence ID" value="NZ_JAIRBM010000001.1"/>
</dbReference>
<dbReference type="SMART" id="SM00822">
    <property type="entry name" value="PKS_KR"/>
    <property type="match status" value="1"/>
</dbReference>
<dbReference type="InterPro" id="IPR002347">
    <property type="entry name" value="SDR_fam"/>
</dbReference>
<dbReference type="InterPro" id="IPR036291">
    <property type="entry name" value="NAD(P)-bd_dom_sf"/>
</dbReference>
<sequence length="255" mass="26119">MSGLQFQGQHALVTGGTRGIGRAIAEALAGAGATVTVLGRNREALEKLIDQGEAHRAAVADVADAEAVRKAVEEAAAGSGPIDLLIANAGAAASAPFLKTGPDIFRQMLDVNLLGVANAAQAVLKPMVDRGFGRIVAVASTASLKGYPYVTAYCAAKHAVIGLVRALALETAQTGVTINAVCPGYTDTDLVSKSLDRIVDKTGRSREEALKEFVKHNPQGRLVAPQEVADTVLWLCGRGASAVTGQAIAVAGGEI</sequence>
<dbReference type="CDD" id="cd05233">
    <property type="entry name" value="SDR_c"/>
    <property type="match status" value="1"/>
</dbReference>
<evidence type="ECO:0000256" key="1">
    <source>
        <dbReference type="ARBA" id="ARBA00006484"/>
    </source>
</evidence>
<dbReference type="EMBL" id="JAIRBM010000001">
    <property type="protein sequence ID" value="MBZ6075071.1"/>
    <property type="molecule type" value="Genomic_DNA"/>
</dbReference>
<evidence type="ECO:0000313" key="4">
    <source>
        <dbReference type="EMBL" id="MBZ6075071.1"/>
    </source>
</evidence>
<dbReference type="PRINTS" id="PR00080">
    <property type="entry name" value="SDRFAMILY"/>
</dbReference>
<dbReference type="SUPFAM" id="SSF51735">
    <property type="entry name" value="NAD(P)-binding Rossmann-fold domains"/>
    <property type="match status" value="1"/>
</dbReference>
<protein>
    <submittedName>
        <fullName evidence="4">SDR family oxidoreductase</fullName>
    </submittedName>
</protein>
<accession>A0ABS7VHT8</accession>
<comment type="similarity">
    <text evidence="1 2">Belongs to the short-chain dehydrogenases/reductases (SDR) family.</text>
</comment>
<comment type="caution">
    <text evidence="4">The sequence shown here is derived from an EMBL/GenBank/DDBJ whole genome shotgun (WGS) entry which is preliminary data.</text>
</comment>
<feature type="domain" description="Ketoreductase" evidence="3">
    <location>
        <begin position="9"/>
        <end position="184"/>
    </location>
</feature>
<proteinExistence type="inferred from homology"/>
<dbReference type="Proteomes" id="UP000704176">
    <property type="component" value="Unassembled WGS sequence"/>
</dbReference>
<dbReference type="InterPro" id="IPR020904">
    <property type="entry name" value="Sc_DH/Rdtase_CS"/>
</dbReference>
<evidence type="ECO:0000313" key="5">
    <source>
        <dbReference type="Proteomes" id="UP000704176"/>
    </source>
</evidence>
<organism evidence="4 5">
    <name type="scientific">Microvirga puerhi</name>
    <dbReference type="NCBI Taxonomy" id="2876078"/>
    <lineage>
        <taxon>Bacteria</taxon>
        <taxon>Pseudomonadati</taxon>
        <taxon>Pseudomonadota</taxon>
        <taxon>Alphaproteobacteria</taxon>
        <taxon>Hyphomicrobiales</taxon>
        <taxon>Methylobacteriaceae</taxon>
        <taxon>Microvirga</taxon>
    </lineage>
</organism>
<name>A0ABS7VHT8_9HYPH</name>